<dbReference type="eggNOG" id="COG3209">
    <property type="taxonomic scope" value="Bacteria"/>
</dbReference>
<dbReference type="Pfam" id="PF17957">
    <property type="entry name" value="Big_7"/>
    <property type="match status" value="1"/>
</dbReference>
<sequence>MFCEAYKYIRATIIGLVYLMAIFCVSVIFDSSVWAGNIFSYFYQSNLFTCTYYYDYKVEHPSGVHGFAPRLSLSYNSFLVGNTNNQLGTGWEIPSNHIQKNSNDTYSLILNGARHDLVDAGNGRYRTRIESYLKIEKKPCAANSSGEAWEVTAKDGTRYSFGITQDADNILYPGIPETPQGWRWSLDRITDTNGNAIYYSYVEDQGVVYPGRIEYNNDRQRVIEFTWEDRPDPVSLVDEGSAVTIAKRLSRIDVSVSGSLVKSIRLAYSPITPETPLSLLSSITKYGSDGVTSLPPTRFTYTQADAQTRLLETITSDLGGVTTIAYAPSSTCPNSSLPSNYWVVSSVTRDNGLPAGNSQRTIVTTGYACANGLFDVPSNEFRGFGMVTETHRDGTNIISQVIHTFNQDDALKGTEAQTLTTDAAGKPYIKTVNSWSATTADGVHNVTLDRVETFTYDGVAASPKQVVKDYQFDQFGNVTLEADYGDAAVSGDELFTFREYAQNENLWLLNRVKRLYSAATPGGAHLRESWFQYDGGDLNAVPVQGNLTREEHFLDSGENPVTTYRYDSYGNRIETIDPEGRATKVEYDADYHAFPVRVTNAKGQVTERQFDPAIGKPVLERDPNGAETVYVYDNFKRLMKVVKPGDTLAFPTTEINYNLDGSAPENVTVKAREQAGTANTLDTIQSVDGLGRVIQTRAEYQNPASQIVVDTFHDAMGRESGRSLPYLATASVGYSAPLATPKTVTEYDPIGRPLKVTNPDGTFSLRSYNHWSVTETNENSHLKQKWFDADGKLAQVAEVNGSETYLTRYGYNPLGELLTTTNHLGNTTTHSYDSLGRKTKVVDPDLGTRTSRYDRVGNIIATTDAKGIATRFTFDPLNRVTKVDYPNDPDISYVYDEGKVGALSRVTDALGTVAYTYDARLRKTGETRTMDGMTWTTSWAYDPMDRLTSQTYPDGQVTTFSYNGMGKLSAISGILSAIDYNQAGSETRRGYINGLATQFNYYPENFHLKRILTTNIQNFSYEYDYVGNVKKIVNATQPASPRTENFTYDPLNRLLMAEDAGAGGYRKDYLYNPIGNMLTETSVQNGTTSMAQYTYGEAGAGPHAVTGKTDQKPIVALFSLNNGQPYTTTRQVTLSNVTIGNPSEFLASESPEFAGASWQPYGTAISYTLTGDPGKKTVYFKVRRNGIESTYKIAEIEYLSADVDSDGIPDAYDNDSNNDGFPDAWANRYALVGTIDSQADPDGDSWNNQREYQQGTDPTKADNPQMDSSSDNYVLKRASFSQTGAAQLSDSYILRDSLQQVGFNQGGGQRESENYALNDALGRQTGYLGLADSDGDGIADIVDDDDDNDGMPDVWEAANGLNPHDRADAQADPDGDGMVNLQEYLKGTKPILADSDSDGLSDYLEVYVFHTTANGSDPFISADSDGDGLPDASDTDPAHYNVIAISEGYTLRHGNFSAGSAQRSSETYSTRDRLGNGEAGVSLSVNSGAHLKPIALDFGTYTGSVKTMRLTVTNAGSESIDLGSLTTTGINPYEFTVVANGCSGKSMAAASTCTVDVQFVPSYSGAKSAQVEIPTSDSNTPLLSAQLTGVAAGMSDSQSPIGSVVVDDGRTFTRSTTVSLKLTAKDASGASEMCVSNDNVCSRWEPYIGTKEWVIPAGDGPKTVHAWYRDKLGNATTAPLNATITLDTVSPTVNLSLRSGIYNSGQTVTLTTSEPATIYYTLNGTNPTTASSVYSKPILVSGNAILKLVAIDLAGNASSVQTEQFVVDTTGPSLSVTAPVAGSWTSLSTVELTGKTTDGTRVSRLTINGVSVPLAYDGSFSQSLTLLPGLNQINTAAVDEAGNQTIDSRVVGLDQQAPSIAISLPVSGETVCGPSYIIKGTAGDGNGSGIQRVEVSTDGGQSWRVASGTTNWSFDWQLPEPGAVSIKARATDAAGNTGNATGANITVRAGYRLDITINGTGKGAITGPSVGISCNSTCGGFYESGSTITLTAEPDYSLFTGWSGACSGTGNCIISLQSNTTVTATFTKDDTHVVRLDSPSPLYYSTIQAAYNAAPSNSTIQIWGINLTEACVLNRNISVMLKGGYDDQYSGNAGVTTINGSLTIFNGSVVVEKLVIR</sequence>
<dbReference type="eggNOG" id="COG3266">
    <property type="taxonomic scope" value="Bacteria"/>
</dbReference>
<dbReference type="eggNOG" id="COG3055">
    <property type="taxonomic scope" value="Bacteria"/>
</dbReference>
<dbReference type="InterPro" id="IPR018247">
    <property type="entry name" value="EF_Hand_1_Ca_BS"/>
</dbReference>
<protein>
    <submittedName>
        <fullName evidence="10">Uncharacterized protein</fullName>
    </submittedName>
</protein>
<dbReference type="InterPro" id="IPR028974">
    <property type="entry name" value="TSP_type-3_rpt"/>
</dbReference>
<dbReference type="InterPro" id="IPR003284">
    <property type="entry name" value="Sal_SpvB"/>
</dbReference>
<feature type="domain" description="DUF6443" evidence="9">
    <location>
        <begin position="670"/>
        <end position="737"/>
    </location>
</feature>
<dbReference type="InterPro" id="IPR006530">
    <property type="entry name" value="YD"/>
</dbReference>
<dbReference type="InParanoid" id="Q74H49"/>
<keyword evidence="11" id="KW-1185">Reference proteome</keyword>
<dbReference type="InterPro" id="IPR014756">
    <property type="entry name" value="Ig_E-set"/>
</dbReference>
<keyword evidence="5" id="KW-0812">Transmembrane</keyword>
<dbReference type="NCBIfam" id="NF012200">
    <property type="entry name" value="choice_anch_D"/>
    <property type="match status" value="1"/>
</dbReference>
<proteinExistence type="predicted"/>
<evidence type="ECO:0000256" key="3">
    <source>
        <dbReference type="ARBA" id="ARBA00023026"/>
    </source>
</evidence>
<keyword evidence="5" id="KW-1133">Transmembrane helix</keyword>
<dbReference type="Pfam" id="PF09136">
    <property type="entry name" value="Glucodextran_B"/>
    <property type="match status" value="1"/>
</dbReference>
<dbReference type="GO" id="GO:0005576">
    <property type="term" value="C:extracellular region"/>
    <property type="evidence" value="ECO:0007669"/>
    <property type="project" value="UniProtKB-SubCell"/>
</dbReference>
<dbReference type="Pfam" id="PF18998">
    <property type="entry name" value="Flg_new_2"/>
    <property type="match status" value="1"/>
</dbReference>
<dbReference type="InterPro" id="IPR013783">
    <property type="entry name" value="Ig-like_fold"/>
</dbReference>
<dbReference type="InterPro" id="IPR045619">
    <property type="entry name" value="DUF6443"/>
</dbReference>
<accession>Q74H49</accession>
<feature type="transmembrane region" description="Helical" evidence="5">
    <location>
        <begin position="12"/>
        <end position="35"/>
    </location>
</feature>
<dbReference type="Pfam" id="PF13290">
    <property type="entry name" value="CHB_HEX_C_1"/>
    <property type="match status" value="1"/>
</dbReference>
<dbReference type="Pfam" id="PF05593">
    <property type="entry name" value="RHS_repeat"/>
    <property type="match status" value="3"/>
</dbReference>
<dbReference type="InterPro" id="IPR031325">
    <property type="entry name" value="RHS_repeat"/>
</dbReference>
<dbReference type="GO" id="GO:0005737">
    <property type="term" value="C:cytoplasm"/>
    <property type="evidence" value="ECO:0007669"/>
    <property type="project" value="InterPro"/>
</dbReference>
<dbReference type="PANTHER" id="PTHR32305">
    <property type="match status" value="1"/>
</dbReference>
<dbReference type="InterPro" id="IPR044060">
    <property type="entry name" value="Bacterial_rp_domain"/>
</dbReference>
<dbReference type="OrthoDB" id="6244278at2"/>
<evidence type="ECO:0000259" key="8">
    <source>
        <dbReference type="Pfam" id="PF18998"/>
    </source>
</evidence>
<dbReference type="Gene3D" id="2.180.10.10">
    <property type="entry name" value="RHS repeat-associated core"/>
    <property type="match status" value="2"/>
</dbReference>
<dbReference type="STRING" id="243231.GSU0044"/>
<feature type="domain" description="Bacterial repeat" evidence="8">
    <location>
        <begin position="1955"/>
        <end position="2029"/>
    </location>
</feature>
<dbReference type="Pfam" id="PF03534">
    <property type="entry name" value="SpvB"/>
    <property type="match status" value="1"/>
</dbReference>
<keyword evidence="3" id="KW-0843">Virulence</keyword>
<dbReference type="PANTHER" id="PTHR32305:SF15">
    <property type="entry name" value="PROTEIN RHSA-RELATED"/>
    <property type="match status" value="1"/>
</dbReference>
<feature type="domain" description="GH29D-like beta-sandwich" evidence="7">
    <location>
        <begin position="1698"/>
        <end position="1762"/>
    </location>
</feature>
<feature type="compositionally biased region" description="Polar residues" evidence="4">
    <location>
        <begin position="1245"/>
        <end position="1257"/>
    </location>
</feature>
<keyword evidence="5" id="KW-0472">Membrane</keyword>
<evidence type="ECO:0000256" key="2">
    <source>
        <dbReference type="ARBA" id="ARBA00022525"/>
    </source>
</evidence>
<dbReference type="SMR" id="Q74H49"/>
<evidence type="ECO:0000259" key="9">
    <source>
        <dbReference type="Pfam" id="PF20041"/>
    </source>
</evidence>
<gene>
    <name evidence="10" type="ordered locus">GSU0044</name>
</gene>
<dbReference type="SUPFAM" id="SSF103647">
    <property type="entry name" value="TSP type-3 repeat"/>
    <property type="match status" value="1"/>
</dbReference>
<evidence type="ECO:0000313" key="10">
    <source>
        <dbReference type="EMBL" id="AAR33379.1"/>
    </source>
</evidence>
<dbReference type="eggNOG" id="COG4733">
    <property type="taxonomic scope" value="Bacteria"/>
</dbReference>
<dbReference type="GO" id="GO:0005509">
    <property type="term" value="F:calcium ion binding"/>
    <property type="evidence" value="ECO:0007669"/>
    <property type="project" value="InterPro"/>
</dbReference>
<organism evidence="10 11">
    <name type="scientific">Geobacter sulfurreducens (strain ATCC 51573 / DSM 12127 / PCA)</name>
    <dbReference type="NCBI Taxonomy" id="243231"/>
    <lineage>
        <taxon>Bacteria</taxon>
        <taxon>Pseudomonadati</taxon>
        <taxon>Thermodesulfobacteriota</taxon>
        <taxon>Desulfuromonadia</taxon>
        <taxon>Geobacterales</taxon>
        <taxon>Geobacteraceae</taxon>
        <taxon>Geobacter</taxon>
    </lineage>
</organism>
<feature type="domain" description="Insecticide toxin TcdB middle/N-terminal" evidence="6">
    <location>
        <begin position="307"/>
        <end position="398"/>
    </location>
</feature>
<dbReference type="PATRIC" id="fig|243231.5.peg.44"/>
<reference evidence="10 11" key="1">
    <citation type="journal article" date="2003" name="Science">
        <title>Genome of Geobacter sulfurreducens: metal reduction in subsurface environments.</title>
        <authorList>
            <person name="Methe B.A."/>
            <person name="Nelson K.E."/>
            <person name="Eisen J.A."/>
            <person name="Paulsen I.T."/>
            <person name="Nelson W."/>
            <person name="Heidelberg J.F."/>
            <person name="Wu D."/>
            <person name="Wu M."/>
            <person name="Ward N."/>
            <person name="Beanan M.J."/>
            <person name="Dodson R.J."/>
            <person name="Madupu R."/>
            <person name="Brinkac L.M."/>
            <person name="Daugherty S.C."/>
            <person name="DeBoy R.T."/>
            <person name="Durkin A.S."/>
            <person name="Gwinn M."/>
            <person name="Kolonay J.F."/>
            <person name="Sullivan S.A."/>
            <person name="Haft D.H."/>
            <person name="Selengut J."/>
            <person name="Davidsen T.M."/>
            <person name="Zafar N."/>
            <person name="White O."/>
            <person name="Tran B."/>
            <person name="Romero C."/>
            <person name="Forberger H.A."/>
            <person name="Weidman J."/>
            <person name="Khouri H."/>
            <person name="Feldblyum T.V."/>
            <person name="Utterback T.R."/>
            <person name="Van Aken S.E."/>
            <person name="Lovley D.R."/>
            <person name="Fraser C.M."/>
        </authorList>
    </citation>
    <scope>NUCLEOTIDE SEQUENCE [LARGE SCALE GENOMIC DNA]</scope>
    <source>
        <strain evidence="11">ATCC 51573 / DSM 12127 / PCA</strain>
    </source>
</reference>
<evidence type="ECO:0000256" key="1">
    <source>
        <dbReference type="ARBA" id="ARBA00004613"/>
    </source>
</evidence>
<name>Q74H49_GEOSL</name>
<dbReference type="InterPro" id="IPR022045">
    <property type="entry name" value="TcdB_toxin_mid/N"/>
</dbReference>
<keyword evidence="2" id="KW-0964">Secreted</keyword>
<feature type="region of interest" description="Disordered" evidence="4">
    <location>
        <begin position="1236"/>
        <end position="1270"/>
    </location>
</feature>
<evidence type="ECO:0000256" key="5">
    <source>
        <dbReference type="SAM" id="Phobius"/>
    </source>
</evidence>
<dbReference type="Pfam" id="PF20041">
    <property type="entry name" value="DUF6443"/>
    <property type="match status" value="1"/>
</dbReference>
<dbReference type="InterPro" id="IPR059177">
    <property type="entry name" value="GH29D-like_dom"/>
</dbReference>
<dbReference type="KEGG" id="gsu:GSU0044"/>
<dbReference type="EMBL" id="AE017180">
    <property type="protein sequence ID" value="AAR33379.1"/>
    <property type="molecule type" value="Genomic_DNA"/>
</dbReference>
<evidence type="ECO:0000313" key="11">
    <source>
        <dbReference type="Proteomes" id="UP000000577"/>
    </source>
</evidence>
<dbReference type="NCBIfam" id="TIGR01643">
    <property type="entry name" value="YD_repeat_2x"/>
    <property type="match status" value="3"/>
</dbReference>
<dbReference type="Pfam" id="PF12256">
    <property type="entry name" value="TcdB_toxin_midN"/>
    <property type="match status" value="1"/>
</dbReference>
<reference evidence="10 11" key="2">
    <citation type="journal article" date="2012" name="BMC Genomics">
        <title>Comparative genomic analysis of Geobacter sulfurreducens KN400, a strain with enhanced capacity for extracellular electron transfer and electricity production.</title>
        <authorList>
            <person name="Butler J.E."/>
            <person name="Young N.D."/>
            <person name="Aklujkar M."/>
            <person name="Lovley D.R."/>
        </authorList>
    </citation>
    <scope>NUCLEOTIDE SEQUENCE [LARGE SCALE GENOMIC DNA]</scope>
    <source>
        <strain evidence="11">ATCC 51573 / DSM 12127 / PCA</strain>
    </source>
</reference>
<evidence type="ECO:0000256" key="4">
    <source>
        <dbReference type="SAM" id="MobiDB-lite"/>
    </source>
</evidence>
<dbReference type="Gene3D" id="2.60.40.10">
    <property type="entry name" value="Immunoglobulins"/>
    <property type="match status" value="2"/>
</dbReference>
<dbReference type="Gene3D" id="2.60.40.650">
    <property type="match status" value="1"/>
</dbReference>
<dbReference type="SUPFAM" id="SSF81296">
    <property type="entry name" value="E set domains"/>
    <property type="match status" value="1"/>
</dbReference>
<dbReference type="Proteomes" id="UP000000577">
    <property type="component" value="Chromosome"/>
</dbReference>
<dbReference type="PROSITE" id="PS00018">
    <property type="entry name" value="EF_HAND_1"/>
    <property type="match status" value="1"/>
</dbReference>
<comment type="subcellular location">
    <subcellularLocation>
        <location evidence="1">Secreted</location>
    </subcellularLocation>
</comment>
<dbReference type="HOGENOM" id="CLU_232160_0_0_7"/>
<evidence type="ECO:0000259" key="7">
    <source>
        <dbReference type="Pfam" id="PF13290"/>
    </source>
</evidence>
<dbReference type="eggNOG" id="COG3291">
    <property type="taxonomic scope" value="Bacteria"/>
</dbReference>
<evidence type="ECO:0000259" key="6">
    <source>
        <dbReference type="Pfam" id="PF12256"/>
    </source>
</evidence>
<dbReference type="InterPro" id="IPR050708">
    <property type="entry name" value="T6SS_VgrG/RHS"/>
</dbReference>
<dbReference type="EnsemblBacteria" id="AAR33379">
    <property type="protein sequence ID" value="AAR33379"/>
    <property type="gene ID" value="GSU0044"/>
</dbReference>